<feature type="region of interest" description="Disordered" evidence="5">
    <location>
        <begin position="1"/>
        <end position="166"/>
    </location>
</feature>
<feature type="transmembrane region" description="Helical" evidence="6">
    <location>
        <begin position="217"/>
        <end position="236"/>
    </location>
</feature>
<feature type="transmembrane region" description="Helical" evidence="6">
    <location>
        <begin position="359"/>
        <end position="379"/>
    </location>
</feature>
<evidence type="ECO:0000256" key="4">
    <source>
        <dbReference type="ARBA" id="ARBA00023136"/>
    </source>
</evidence>
<evidence type="ECO:0000256" key="1">
    <source>
        <dbReference type="ARBA" id="ARBA00004141"/>
    </source>
</evidence>
<dbReference type="Pfam" id="PF04932">
    <property type="entry name" value="Wzy_C"/>
    <property type="match status" value="1"/>
</dbReference>
<name>A0ABS1DKT9_9PROT</name>
<feature type="compositionally biased region" description="Low complexity" evidence="5">
    <location>
        <begin position="1"/>
        <end position="12"/>
    </location>
</feature>
<accession>A0ABS1DKT9</accession>
<dbReference type="PANTHER" id="PTHR37422">
    <property type="entry name" value="TEICHURONIC ACID BIOSYNTHESIS PROTEIN TUAE"/>
    <property type="match status" value="1"/>
</dbReference>
<proteinExistence type="predicted"/>
<evidence type="ECO:0000259" key="7">
    <source>
        <dbReference type="Pfam" id="PF04932"/>
    </source>
</evidence>
<gene>
    <name evidence="8" type="ORF">CKO28_21250</name>
</gene>
<feature type="domain" description="O-antigen ligase-related" evidence="7">
    <location>
        <begin position="178"/>
        <end position="334"/>
    </location>
</feature>
<keyword evidence="2 6" id="KW-0812">Transmembrane</keyword>
<keyword evidence="9" id="KW-1185">Reference proteome</keyword>
<evidence type="ECO:0000256" key="5">
    <source>
        <dbReference type="SAM" id="MobiDB-lite"/>
    </source>
</evidence>
<organism evidence="8 9">
    <name type="scientific">Rhodovibrio sodomensis</name>
    <dbReference type="NCBI Taxonomy" id="1088"/>
    <lineage>
        <taxon>Bacteria</taxon>
        <taxon>Pseudomonadati</taxon>
        <taxon>Pseudomonadota</taxon>
        <taxon>Alphaproteobacteria</taxon>
        <taxon>Rhodospirillales</taxon>
        <taxon>Rhodovibrionaceae</taxon>
        <taxon>Rhodovibrio</taxon>
    </lineage>
</organism>
<reference evidence="8 9" key="1">
    <citation type="journal article" date="2020" name="Microorganisms">
        <title>Osmotic Adaptation and Compatible Solute Biosynthesis of Phototrophic Bacteria as Revealed from Genome Analyses.</title>
        <authorList>
            <person name="Imhoff J.F."/>
            <person name="Rahn T."/>
            <person name="Kunzel S."/>
            <person name="Keller A."/>
            <person name="Neulinger S.C."/>
        </authorList>
    </citation>
    <scope>NUCLEOTIDE SEQUENCE [LARGE SCALE GENOMIC DNA]</scope>
    <source>
        <strain evidence="8 9">DSM 9895</strain>
    </source>
</reference>
<evidence type="ECO:0000313" key="9">
    <source>
        <dbReference type="Proteomes" id="UP001296873"/>
    </source>
</evidence>
<comment type="subcellular location">
    <subcellularLocation>
        <location evidence="1">Membrane</location>
        <topology evidence="1">Multi-pass membrane protein</topology>
    </subcellularLocation>
</comment>
<protein>
    <recommendedName>
        <fullName evidence="7">O-antigen ligase-related domain-containing protein</fullName>
    </recommendedName>
</protein>
<evidence type="ECO:0000256" key="2">
    <source>
        <dbReference type="ARBA" id="ARBA00022692"/>
    </source>
</evidence>
<dbReference type="PANTHER" id="PTHR37422:SF13">
    <property type="entry name" value="LIPOPOLYSACCHARIDE BIOSYNTHESIS PROTEIN PA4999-RELATED"/>
    <property type="match status" value="1"/>
</dbReference>
<dbReference type="Proteomes" id="UP001296873">
    <property type="component" value="Unassembled WGS sequence"/>
</dbReference>
<keyword evidence="4 6" id="KW-0472">Membrane</keyword>
<sequence>MRARTGPVPARSRPGRRSPPGGGAGSQPDRRDRLPATPDRSPVRASRRPLGSPGGWSGRGQAHGNRRAGAPAPRDGRRPPGPGARPPARPIPEAASRHARPAETAPGRGAGRPGSAGTPPSDAAPGGRVPGRRLRRSGQAPGPADRRRSPPAPDRAARLPATPPPGRAPARRLFGLIGAVLLLLGLISTESRGGFVNLVAVVFLLAVQFRHFFHPRYLGLFVGGVSAAMVLIVVLVPQEYIQRQASLQLLVEWVTGDGRELASDAALDRRAGYIQVAFDAFPRHPVLGTGPDTFKEIWANSRQARWFEMSERPAHNTYLEVLIGNGIVGLAAFLALLLVTYRNYAGAERLLRQHGDETSAHLIGAYKIAFLSVLIYFLVKSGIDHKYFILALPLSVAAQRFAAHRIQHLRAGGDAPRPQVGPA</sequence>
<evidence type="ECO:0000256" key="3">
    <source>
        <dbReference type="ARBA" id="ARBA00022989"/>
    </source>
</evidence>
<feature type="transmembrane region" description="Helical" evidence="6">
    <location>
        <begin position="170"/>
        <end position="187"/>
    </location>
</feature>
<feature type="transmembrane region" description="Helical" evidence="6">
    <location>
        <begin position="194"/>
        <end position="211"/>
    </location>
</feature>
<keyword evidence="3 6" id="KW-1133">Transmembrane helix</keyword>
<dbReference type="InterPro" id="IPR051533">
    <property type="entry name" value="WaaL-like"/>
</dbReference>
<feature type="transmembrane region" description="Helical" evidence="6">
    <location>
        <begin position="318"/>
        <end position="339"/>
    </location>
</feature>
<feature type="compositionally biased region" description="Pro residues" evidence="5">
    <location>
        <begin position="79"/>
        <end position="90"/>
    </location>
</feature>
<evidence type="ECO:0000256" key="6">
    <source>
        <dbReference type="SAM" id="Phobius"/>
    </source>
</evidence>
<dbReference type="InterPro" id="IPR007016">
    <property type="entry name" value="O-antigen_ligase-rel_domated"/>
</dbReference>
<comment type="caution">
    <text evidence="8">The sequence shown here is derived from an EMBL/GenBank/DDBJ whole genome shotgun (WGS) entry which is preliminary data.</text>
</comment>
<evidence type="ECO:0000313" key="8">
    <source>
        <dbReference type="EMBL" id="MBK1670552.1"/>
    </source>
</evidence>
<dbReference type="EMBL" id="NRRL01000100">
    <property type="protein sequence ID" value="MBK1670552.1"/>
    <property type="molecule type" value="Genomic_DNA"/>
</dbReference>